<evidence type="ECO:0000256" key="1">
    <source>
        <dbReference type="ARBA" id="ARBA00004651"/>
    </source>
</evidence>
<dbReference type="PANTHER" id="PTHR21716:SF53">
    <property type="entry name" value="PERMEASE PERM-RELATED"/>
    <property type="match status" value="1"/>
</dbReference>
<keyword evidence="10" id="KW-1185">Reference proteome</keyword>
<dbReference type="RefSeq" id="WP_169523234.1">
    <property type="nucleotide sequence ID" value="NZ_JAAMPT010000202.1"/>
</dbReference>
<feature type="transmembrane region" description="Helical" evidence="8">
    <location>
        <begin position="298"/>
        <end position="321"/>
    </location>
</feature>
<evidence type="ECO:0000256" key="7">
    <source>
        <dbReference type="ARBA" id="ARBA00023136"/>
    </source>
</evidence>
<feature type="transmembrane region" description="Helical" evidence="8">
    <location>
        <begin position="63"/>
        <end position="85"/>
    </location>
</feature>
<comment type="caution">
    <text evidence="9">The sequence shown here is derived from an EMBL/GenBank/DDBJ whole genome shotgun (WGS) entry which is preliminary data.</text>
</comment>
<sequence>MTYLTQLSSRTSNLLFIVLLVFVLYVLQPLIVPILFAIILSISIFPIVNFLERKLKFKRVFSALTAILILIIIIGLLFTFIGIQLSEIVSKSDTYATKLEQIYNESISQIEQKFNVNKNDFVQGNFDFGKTLKDNFTNIISFLGASGSLLSDLVLIPLYMFFFLFYRKFFQIFIYKVFCKGNDNTKVKLLIQKLYRVQQDYLIGLFTVMGIVGILNSLGLLILGIENPFFYGFLAALLLLIPYIGILIGSLIPAAIALVTKDSYLYSLAVIALFGFIQFIEGNFITPKVTGSKVSINALVAIISIIAFSMLWGTSGMILALPVVASLKIMFDAIPSLEPYGFVLGEPNEDQIKSKARIRLKKWQEIRKNKN</sequence>
<dbReference type="Pfam" id="PF01594">
    <property type="entry name" value="AI-2E_transport"/>
    <property type="match status" value="1"/>
</dbReference>
<dbReference type="EMBL" id="JAAMPT010000202">
    <property type="protein sequence ID" value="NMH24650.1"/>
    <property type="molecule type" value="Genomic_DNA"/>
</dbReference>
<feature type="transmembrane region" description="Helical" evidence="8">
    <location>
        <begin position="229"/>
        <end position="252"/>
    </location>
</feature>
<comment type="subcellular location">
    <subcellularLocation>
        <location evidence="1">Cell membrane</location>
        <topology evidence="1">Multi-pass membrane protein</topology>
    </subcellularLocation>
</comment>
<evidence type="ECO:0000313" key="9">
    <source>
        <dbReference type="EMBL" id="NMH24650.1"/>
    </source>
</evidence>
<feature type="transmembrane region" description="Helical" evidence="8">
    <location>
        <begin position="12"/>
        <end position="28"/>
    </location>
</feature>
<keyword evidence="5 8" id="KW-0812">Transmembrane</keyword>
<feature type="transmembrane region" description="Helical" evidence="8">
    <location>
        <begin position="201"/>
        <end position="223"/>
    </location>
</feature>
<organism evidence="9 10">
    <name type="scientific">Flavobacterium solisilvae</name>
    <dbReference type="NCBI Taxonomy" id="1852019"/>
    <lineage>
        <taxon>Bacteria</taxon>
        <taxon>Pseudomonadati</taxon>
        <taxon>Bacteroidota</taxon>
        <taxon>Flavobacteriia</taxon>
        <taxon>Flavobacteriales</taxon>
        <taxon>Flavobacteriaceae</taxon>
        <taxon>Flavobacterium</taxon>
    </lineage>
</organism>
<keyword evidence="6 8" id="KW-1133">Transmembrane helix</keyword>
<evidence type="ECO:0000256" key="4">
    <source>
        <dbReference type="ARBA" id="ARBA00022475"/>
    </source>
</evidence>
<comment type="similarity">
    <text evidence="2">Belongs to the autoinducer-2 exporter (AI-2E) (TC 2.A.86) family.</text>
</comment>
<feature type="transmembrane region" description="Helical" evidence="8">
    <location>
        <begin position="139"/>
        <end position="166"/>
    </location>
</feature>
<evidence type="ECO:0000256" key="5">
    <source>
        <dbReference type="ARBA" id="ARBA00022692"/>
    </source>
</evidence>
<proteinExistence type="inferred from homology"/>
<name>A0ABX1QQY3_9FLAO</name>
<dbReference type="InterPro" id="IPR002549">
    <property type="entry name" value="AI-2E-like"/>
</dbReference>
<evidence type="ECO:0000256" key="6">
    <source>
        <dbReference type="ARBA" id="ARBA00022989"/>
    </source>
</evidence>
<keyword evidence="7 8" id="KW-0472">Membrane</keyword>
<protein>
    <submittedName>
        <fullName evidence="9">AI-2E family transporter</fullName>
    </submittedName>
</protein>
<gene>
    <name evidence="9" type="ORF">G6042_05140</name>
</gene>
<keyword evidence="4" id="KW-1003">Cell membrane</keyword>
<evidence type="ECO:0000256" key="2">
    <source>
        <dbReference type="ARBA" id="ARBA00009773"/>
    </source>
</evidence>
<evidence type="ECO:0000313" key="10">
    <source>
        <dbReference type="Proteomes" id="UP000767947"/>
    </source>
</evidence>
<evidence type="ECO:0000256" key="3">
    <source>
        <dbReference type="ARBA" id="ARBA00022448"/>
    </source>
</evidence>
<accession>A0ABX1QQY3</accession>
<reference evidence="9 10" key="1">
    <citation type="submission" date="2020-02" db="EMBL/GenBank/DDBJ databases">
        <title>Flavobacterium sp. genome.</title>
        <authorList>
            <person name="Jung H.S."/>
            <person name="Baek J.H."/>
            <person name="Jeon C.O."/>
        </authorList>
    </citation>
    <scope>NUCLEOTIDE SEQUENCE [LARGE SCALE GENOMIC DNA]</scope>
    <source>
        <strain evidence="9 10">SE-s27</strain>
    </source>
</reference>
<evidence type="ECO:0000256" key="8">
    <source>
        <dbReference type="SAM" id="Phobius"/>
    </source>
</evidence>
<feature type="transmembrane region" description="Helical" evidence="8">
    <location>
        <begin position="264"/>
        <end position="286"/>
    </location>
</feature>
<keyword evidence="3" id="KW-0813">Transport</keyword>
<dbReference type="PANTHER" id="PTHR21716">
    <property type="entry name" value="TRANSMEMBRANE PROTEIN"/>
    <property type="match status" value="1"/>
</dbReference>
<dbReference type="Proteomes" id="UP000767947">
    <property type="component" value="Unassembled WGS sequence"/>
</dbReference>